<dbReference type="AlphaFoldDB" id="A0A937F8U3"/>
<dbReference type="Proteomes" id="UP000659388">
    <property type="component" value="Unassembled WGS sequence"/>
</dbReference>
<keyword evidence="1" id="KW-1133">Transmembrane helix</keyword>
<accession>A0A937F8U3</accession>
<keyword evidence="1" id="KW-0812">Transmembrane</keyword>
<comment type="caution">
    <text evidence="2">The sequence shown here is derived from an EMBL/GenBank/DDBJ whole genome shotgun (WGS) entry which is preliminary data.</text>
</comment>
<dbReference type="RefSeq" id="WP_202246242.1">
    <property type="nucleotide sequence ID" value="NZ_JAESIY010000013.1"/>
</dbReference>
<reference evidence="2" key="1">
    <citation type="submission" date="2021-01" db="EMBL/GenBank/DDBJ databases">
        <title>Fulvivirga kasyanovii gen. nov., sp nov., a novel member of the phylum Bacteroidetes isolated from seawater in a mussel farm.</title>
        <authorList>
            <person name="Zhao L.-H."/>
            <person name="Wang Z.-J."/>
        </authorList>
    </citation>
    <scope>NUCLEOTIDE SEQUENCE</scope>
    <source>
        <strain evidence="2">2943</strain>
    </source>
</reference>
<feature type="transmembrane region" description="Helical" evidence="1">
    <location>
        <begin position="41"/>
        <end position="69"/>
    </location>
</feature>
<gene>
    <name evidence="2" type="ORF">JL102_20000</name>
</gene>
<dbReference type="EMBL" id="JAESIY010000013">
    <property type="protein sequence ID" value="MBL3658446.1"/>
    <property type="molecule type" value="Genomic_DNA"/>
</dbReference>
<organism evidence="2 3">
    <name type="scientific">Fulvivirga sediminis</name>
    <dbReference type="NCBI Taxonomy" id="2803949"/>
    <lineage>
        <taxon>Bacteria</taxon>
        <taxon>Pseudomonadati</taxon>
        <taxon>Bacteroidota</taxon>
        <taxon>Cytophagia</taxon>
        <taxon>Cytophagales</taxon>
        <taxon>Fulvivirgaceae</taxon>
        <taxon>Fulvivirga</taxon>
    </lineage>
</organism>
<protein>
    <submittedName>
        <fullName evidence="2">Uncharacterized protein</fullName>
    </submittedName>
</protein>
<evidence type="ECO:0000313" key="2">
    <source>
        <dbReference type="EMBL" id="MBL3658446.1"/>
    </source>
</evidence>
<name>A0A937F8U3_9BACT</name>
<sequence>MSQVESNTSSVKNAAKGFFHSFRELTTWKPGDNFLTKTGKVLLHIVGIFLLIALSPVLLFSLIVAFLIAL</sequence>
<keyword evidence="1" id="KW-0472">Membrane</keyword>
<keyword evidence="3" id="KW-1185">Reference proteome</keyword>
<evidence type="ECO:0000313" key="3">
    <source>
        <dbReference type="Proteomes" id="UP000659388"/>
    </source>
</evidence>
<proteinExistence type="predicted"/>
<evidence type="ECO:0000256" key="1">
    <source>
        <dbReference type="SAM" id="Phobius"/>
    </source>
</evidence>